<dbReference type="AlphaFoldDB" id="A0A1F7UN01"/>
<sequence>MSMFTTQKRADSASPYYPSDSQSSSSNTGANKTIIARGVKVEGDFMSQGDVVIEGEVHGKVATTGTLTVGSEAVIKADVTADEAIISGLVEGNLHVKKQAVLHASAKVKGDLTVERATIESGAVLEGKVQIGQTASASAPVRTNHRPVAKSVPTPAVEMAAAE</sequence>
<gene>
    <name evidence="3" type="ORF">A3E39_00765</name>
</gene>
<accession>A0A1F7UN01</accession>
<evidence type="ECO:0000313" key="3">
    <source>
        <dbReference type="EMBL" id="OGL79639.1"/>
    </source>
</evidence>
<proteinExistence type="inferred from homology"/>
<dbReference type="Proteomes" id="UP000176603">
    <property type="component" value="Unassembled WGS sequence"/>
</dbReference>
<evidence type="ECO:0000256" key="2">
    <source>
        <dbReference type="SAM" id="MobiDB-lite"/>
    </source>
</evidence>
<comment type="caution">
    <text evidence="3">The sequence shown here is derived from an EMBL/GenBank/DDBJ whole genome shotgun (WGS) entry which is preliminary data.</text>
</comment>
<evidence type="ECO:0000256" key="1">
    <source>
        <dbReference type="ARBA" id="ARBA00044755"/>
    </source>
</evidence>
<name>A0A1F7UN01_9BACT</name>
<evidence type="ECO:0008006" key="5">
    <source>
        <dbReference type="Google" id="ProtNLM"/>
    </source>
</evidence>
<comment type="similarity">
    <text evidence="1">Belongs to the bactofilin family.</text>
</comment>
<reference evidence="3 4" key="1">
    <citation type="journal article" date="2016" name="Nat. Commun.">
        <title>Thousands of microbial genomes shed light on interconnected biogeochemical processes in an aquifer system.</title>
        <authorList>
            <person name="Anantharaman K."/>
            <person name="Brown C.T."/>
            <person name="Hug L.A."/>
            <person name="Sharon I."/>
            <person name="Castelle C.J."/>
            <person name="Probst A.J."/>
            <person name="Thomas B.C."/>
            <person name="Singh A."/>
            <person name="Wilkins M.J."/>
            <person name="Karaoz U."/>
            <person name="Brodie E.L."/>
            <person name="Williams K.H."/>
            <person name="Hubbard S.S."/>
            <person name="Banfield J.F."/>
        </authorList>
    </citation>
    <scope>NUCLEOTIDE SEQUENCE [LARGE SCALE GENOMIC DNA]</scope>
</reference>
<evidence type="ECO:0000313" key="4">
    <source>
        <dbReference type="Proteomes" id="UP000176603"/>
    </source>
</evidence>
<feature type="compositionally biased region" description="Low complexity" evidence="2">
    <location>
        <begin position="12"/>
        <end position="26"/>
    </location>
</feature>
<organism evidence="3 4">
    <name type="scientific">Candidatus Uhrbacteria bacterium RIFCSPHIGHO2_12_FULL_60_25</name>
    <dbReference type="NCBI Taxonomy" id="1802399"/>
    <lineage>
        <taxon>Bacteria</taxon>
        <taxon>Candidatus Uhriibacteriota</taxon>
    </lineage>
</organism>
<dbReference type="STRING" id="1802399.A3E39_00765"/>
<dbReference type="PANTHER" id="PTHR35024:SF4">
    <property type="entry name" value="POLYMER-FORMING CYTOSKELETAL PROTEIN"/>
    <property type="match status" value="1"/>
</dbReference>
<dbReference type="PANTHER" id="PTHR35024">
    <property type="entry name" value="HYPOTHETICAL CYTOSOLIC PROTEIN"/>
    <property type="match status" value="1"/>
</dbReference>
<dbReference type="EMBL" id="MGEH01000004">
    <property type="protein sequence ID" value="OGL79639.1"/>
    <property type="molecule type" value="Genomic_DNA"/>
</dbReference>
<dbReference type="InterPro" id="IPR011004">
    <property type="entry name" value="Trimer_LpxA-like_sf"/>
</dbReference>
<protein>
    <recommendedName>
        <fullName evidence="5">Cell shape determination protein CcmA</fullName>
    </recommendedName>
</protein>
<dbReference type="Pfam" id="PF04519">
    <property type="entry name" value="Bactofilin"/>
    <property type="match status" value="1"/>
</dbReference>
<dbReference type="SUPFAM" id="SSF51161">
    <property type="entry name" value="Trimeric LpxA-like enzymes"/>
    <property type="match status" value="1"/>
</dbReference>
<feature type="region of interest" description="Disordered" evidence="2">
    <location>
        <begin position="1"/>
        <end position="29"/>
    </location>
</feature>
<dbReference type="InterPro" id="IPR007607">
    <property type="entry name" value="BacA/B"/>
</dbReference>